<evidence type="ECO:0000313" key="1">
    <source>
        <dbReference type="EMBL" id="CAI6376179.1"/>
    </source>
</evidence>
<dbReference type="EMBL" id="CARXXK010001450">
    <property type="protein sequence ID" value="CAI6376179.1"/>
    <property type="molecule type" value="Genomic_DNA"/>
</dbReference>
<reference evidence="1 2" key="1">
    <citation type="submission" date="2023-01" db="EMBL/GenBank/DDBJ databases">
        <authorList>
            <person name="Whitehead M."/>
        </authorList>
    </citation>
    <scope>NUCLEOTIDE SEQUENCE [LARGE SCALE GENOMIC DNA]</scope>
</reference>
<name>A0AAV0Y8S7_9HEMI</name>
<evidence type="ECO:0000313" key="2">
    <source>
        <dbReference type="Proteomes" id="UP001160148"/>
    </source>
</evidence>
<dbReference type="AlphaFoldDB" id="A0AAV0Y8S7"/>
<protein>
    <submittedName>
        <fullName evidence="1">Uncharacterized protein</fullName>
    </submittedName>
</protein>
<keyword evidence="2" id="KW-1185">Reference proteome</keyword>
<sequence>MRFVVDLQSKPNVTRSLLQKIVTDTDDLITNGIINKLKIKLEPLLKSCDPVQKHEIDKLFEVLANPFSKLNTDHLRMKYLEDNNLFFKPQTINVGYCKEKKCVNGVEKLLMVPVEGHLLSLKKNLKSFFELPGVLKTAQQFFK</sequence>
<proteinExistence type="predicted"/>
<accession>A0AAV0Y8S7</accession>
<comment type="caution">
    <text evidence="1">The sequence shown here is derived from an EMBL/GenBank/DDBJ whole genome shotgun (WGS) entry which is preliminary data.</text>
</comment>
<gene>
    <name evidence="1" type="ORF">MEUPH1_LOCUS29585</name>
</gene>
<dbReference type="Proteomes" id="UP001160148">
    <property type="component" value="Unassembled WGS sequence"/>
</dbReference>
<organism evidence="1 2">
    <name type="scientific">Macrosiphum euphorbiae</name>
    <name type="common">potato aphid</name>
    <dbReference type="NCBI Taxonomy" id="13131"/>
    <lineage>
        <taxon>Eukaryota</taxon>
        <taxon>Metazoa</taxon>
        <taxon>Ecdysozoa</taxon>
        <taxon>Arthropoda</taxon>
        <taxon>Hexapoda</taxon>
        <taxon>Insecta</taxon>
        <taxon>Pterygota</taxon>
        <taxon>Neoptera</taxon>
        <taxon>Paraneoptera</taxon>
        <taxon>Hemiptera</taxon>
        <taxon>Sternorrhyncha</taxon>
        <taxon>Aphidomorpha</taxon>
        <taxon>Aphidoidea</taxon>
        <taxon>Aphididae</taxon>
        <taxon>Macrosiphini</taxon>
        <taxon>Macrosiphum</taxon>
    </lineage>
</organism>